<feature type="region of interest" description="Disordered" evidence="1">
    <location>
        <begin position="61"/>
        <end position="85"/>
    </location>
</feature>
<evidence type="ECO:0000313" key="3">
    <source>
        <dbReference type="Proteomes" id="UP001159428"/>
    </source>
</evidence>
<protein>
    <recommendedName>
        <fullName evidence="4">BESS domain-containing protein</fullName>
    </recommendedName>
</protein>
<organism evidence="2 3">
    <name type="scientific">Pocillopora meandrina</name>
    <dbReference type="NCBI Taxonomy" id="46732"/>
    <lineage>
        <taxon>Eukaryota</taxon>
        <taxon>Metazoa</taxon>
        <taxon>Cnidaria</taxon>
        <taxon>Anthozoa</taxon>
        <taxon>Hexacorallia</taxon>
        <taxon>Scleractinia</taxon>
        <taxon>Astrocoeniina</taxon>
        <taxon>Pocilloporidae</taxon>
        <taxon>Pocillopora</taxon>
    </lineage>
</organism>
<keyword evidence="3" id="KW-1185">Reference proteome</keyword>
<feature type="region of interest" description="Disordered" evidence="1">
    <location>
        <begin position="1"/>
        <end position="25"/>
    </location>
</feature>
<feature type="compositionally biased region" description="Polar residues" evidence="1">
    <location>
        <begin position="74"/>
        <end position="85"/>
    </location>
</feature>
<feature type="compositionally biased region" description="Basic and acidic residues" evidence="1">
    <location>
        <begin position="64"/>
        <end position="73"/>
    </location>
</feature>
<name>A0AAU9WGL8_9CNID</name>
<feature type="non-terminal residue" evidence="2">
    <location>
        <position position="173"/>
    </location>
</feature>
<evidence type="ECO:0000256" key="1">
    <source>
        <dbReference type="SAM" id="MobiDB-lite"/>
    </source>
</evidence>
<proteinExistence type="predicted"/>
<accession>A0AAU9WGL8</accession>
<dbReference type="Proteomes" id="UP001159428">
    <property type="component" value="Unassembled WGS sequence"/>
</dbReference>
<gene>
    <name evidence="2" type="ORF">PMEA_00006083</name>
</gene>
<evidence type="ECO:0008006" key="4">
    <source>
        <dbReference type="Google" id="ProtNLM"/>
    </source>
</evidence>
<comment type="caution">
    <text evidence="2">The sequence shown here is derived from an EMBL/GenBank/DDBJ whole genome shotgun (WGS) entry which is preliminary data.</text>
</comment>
<reference evidence="2 3" key="1">
    <citation type="submission" date="2022-05" db="EMBL/GenBank/DDBJ databases">
        <authorList>
            <consortium name="Genoscope - CEA"/>
            <person name="William W."/>
        </authorList>
    </citation>
    <scope>NUCLEOTIDE SEQUENCE [LARGE SCALE GENOMIC DNA]</scope>
</reference>
<dbReference type="AlphaFoldDB" id="A0AAU9WGL8"/>
<dbReference type="EMBL" id="CALNXJ010000014">
    <property type="protein sequence ID" value="CAH3114135.1"/>
    <property type="molecule type" value="Genomic_DNA"/>
</dbReference>
<feature type="non-terminal residue" evidence="2">
    <location>
        <position position="1"/>
    </location>
</feature>
<sequence>RNRYSRDKKKIKNATVSGTETDSVTDTKKETELFLYLEWLEPYIQPRSSTSNLVVINDDLTADSTDKDGDCDRSSNSAEPDNKVTFKSQVTGRTKYTKRNTAKDDVDNAELEFLQTIEDRLKEKPTQPQRDGERIFSDLIASQLHQLPYHERVMAKMEISNVLYSRLLRKNSN</sequence>
<feature type="compositionally biased region" description="Polar residues" evidence="1">
    <location>
        <begin position="14"/>
        <end position="24"/>
    </location>
</feature>
<evidence type="ECO:0000313" key="2">
    <source>
        <dbReference type="EMBL" id="CAH3114135.1"/>
    </source>
</evidence>
<feature type="compositionally biased region" description="Basic residues" evidence="1">
    <location>
        <begin position="1"/>
        <end position="12"/>
    </location>
</feature>